<dbReference type="RefSeq" id="WP_110499831.1">
    <property type="nucleotide sequence ID" value="NZ_QJVD01000003.1"/>
</dbReference>
<evidence type="ECO:0000259" key="1">
    <source>
        <dbReference type="Pfam" id="PF08808"/>
    </source>
</evidence>
<gene>
    <name evidence="2" type="ORF">CVV68_04670</name>
</gene>
<proteinExistence type="predicted"/>
<name>A0A2V5LGJ8_9MICC</name>
<evidence type="ECO:0000313" key="3">
    <source>
        <dbReference type="Proteomes" id="UP000247832"/>
    </source>
</evidence>
<accession>A0A2V5LGJ8</accession>
<dbReference type="Proteomes" id="UP000247832">
    <property type="component" value="Unassembled WGS sequence"/>
</dbReference>
<protein>
    <recommendedName>
        <fullName evidence="1">RES domain-containing protein</fullName>
    </recommendedName>
</protein>
<organism evidence="2 3">
    <name type="scientific">Arthrobacter livingstonensis</name>
    <dbReference type="NCBI Taxonomy" id="670078"/>
    <lineage>
        <taxon>Bacteria</taxon>
        <taxon>Bacillati</taxon>
        <taxon>Actinomycetota</taxon>
        <taxon>Actinomycetes</taxon>
        <taxon>Micrococcales</taxon>
        <taxon>Micrococcaceae</taxon>
        <taxon>Arthrobacter</taxon>
    </lineage>
</organism>
<dbReference type="Pfam" id="PF08808">
    <property type="entry name" value="RES"/>
    <property type="match status" value="1"/>
</dbReference>
<dbReference type="EMBL" id="QJVD01000003">
    <property type="protein sequence ID" value="PYI69083.1"/>
    <property type="molecule type" value="Genomic_DNA"/>
</dbReference>
<reference evidence="2 3" key="1">
    <citation type="submission" date="2018-05" db="EMBL/GenBank/DDBJ databases">
        <title>Genetic diversity of glacier-inhabiting Cryobacterium bacteria in China and description of Cryobacterium mengkeensis sp. nov. and Arthrobacter glacialis sp. nov.</title>
        <authorList>
            <person name="Liu Q."/>
            <person name="Xin Y.-H."/>
        </authorList>
    </citation>
    <scope>NUCLEOTIDE SEQUENCE [LARGE SCALE GENOMIC DNA]</scope>
    <source>
        <strain evidence="2 3">LI2</strain>
    </source>
</reference>
<dbReference type="InterPro" id="IPR014914">
    <property type="entry name" value="RES_dom"/>
</dbReference>
<dbReference type="OrthoDB" id="4964398at2"/>
<feature type="domain" description="RES" evidence="1">
    <location>
        <begin position="16"/>
        <end position="116"/>
    </location>
</feature>
<evidence type="ECO:0000313" key="2">
    <source>
        <dbReference type="EMBL" id="PYI69083.1"/>
    </source>
</evidence>
<comment type="caution">
    <text evidence="2">The sequence shown here is derived from an EMBL/GenBank/DDBJ whole genome shotgun (WGS) entry which is preliminary data.</text>
</comment>
<sequence length="177" mass="19596">MIAFRHNDSRFPFLWEDSTQPPARWHRDGDGPVQYVSDTPSGAWAEFLRHEEIIEEIDLEGVRRAIWAIKVDDTNFASPDLPEQDLLGGSDTYSVCQDEAVRLRTAGAEALRVRSAALLRGAARGWRVDHGLQRGTDADGEVFVLFGPRPHAIGWQVVDGGCPPSGMLALVRPLRAP</sequence>
<dbReference type="AlphaFoldDB" id="A0A2V5LGJ8"/>
<keyword evidence="3" id="KW-1185">Reference proteome</keyword>